<evidence type="ECO:0000313" key="3">
    <source>
        <dbReference type="Proteomes" id="UP000319210"/>
    </source>
</evidence>
<name>A0A4Y3R8P8_STRCI</name>
<dbReference type="AlphaFoldDB" id="A0A4Y3R8P8"/>
<sequence length="55" mass="5587">MRHPSRPEKQTDETGTPINRNGTPETAGKGKGVGVGGPDETAEPAGGWQTGGRTG</sequence>
<feature type="compositionally biased region" description="Polar residues" evidence="1">
    <location>
        <begin position="13"/>
        <end position="24"/>
    </location>
</feature>
<accession>A0A4Y3R8P8</accession>
<protein>
    <submittedName>
        <fullName evidence="2">Uncharacterized protein</fullName>
    </submittedName>
</protein>
<reference evidence="2 3" key="1">
    <citation type="submission" date="2019-06" db="EMBL/GenBank/DDBJ databases">
        <title>Whole genome shotgun sequence of Streptomyces cacaoi subsp. cacaoi NBRC 12748.</title>
        <authorList>
            <person name="Hosoyama A."/>
            <person name="Uohara A."/>
            <person name="Ohji S."/>
            <person name="Ichikawa N."/>
        </authorList>
    </citation>
    <scope>NUCLEOTIDE SEQUENCE [LARGE SCALE GENOMIC DNA]</scope>
    <source>
        <strain evidence="2 3">NBRC 12748</strain>
    </source>
</reference>
<proteinExistence type="predicted"/>
<comment type="caution">
    <text evidence="2">The sequence shown here is derived from an EMBL/GenBank/DDBJ whole genome shotgun (WGS) entry which is preliminary data.</text>
</comment>
<feature type="compositionally biased region" description="Basic and acidic residues" evidence="1">
    <location>
        <begin position="1"/>
        <end position="12"/>
    </location>
</feature>
<dbReference type="Proteomes" id="UP000319210">
    <property type="component" value="Unassembled WGS sequence"/>
</dbReference>
<dbReference type="EMBL" id="BJMM01000076">
    <property type="protein sequence ID" value="GEB54012.1"/>
    <property type="molecule type" value="Genomic_DNA"/>
</dbReference>
<keyword evidence="3" id="KW-1185">Reference proteome</keyword>
<organism evidence="2 3">
    <name type="scientific">Streptomyces cacaoi</name>
    <dbReference type="NCBI Taxonomy" id="1898"/>
    <lineage>
        <taxon>Bacteria</taxon>
        <taxon>Bacillati</taxon>
        <taxon>Actinomycetota</taxon>
        <taxon>Actinomycetes</taxon>
        <taxon>Kitasatosporales</taxon>
        <taxon>Streptomycetaceae</taxon>
        <taxon>Streptomyces</taxon>
    </lineage>
</organism>
<feature type="region of interest" description="Disordered" evidence="1">
    <location>
        <begin position="1"/>
        <end position="55"/>
    </location>
</feature>
<evidence type="ECO:0000256" key="1">
    <source>
        <dbReference type="SAM" id="MobiDB-lite"/>
    </source>
</evidence>
<gene>
    <name evidence="2" type="ORF">SCA03_65630</name>
</gene>
<evidence type="ECO:0000313" key="2">
    <source>
        <dbReference type="EMBL" id="GEB54012.1"/>
    </source>
</evidence>